<organism evidence="5 6">
    <name type="scientific">Colletotrichum gloeosporioides</name>
    <name type="common">Anthracnose fungus</name>
    <name type="synonym">Glomerella cingulata</name>
    <dbReference type="NCBI Taxonomy" id="474922"/>
    <lineage>
        <taxon>Eukaryota</taxon>
        <taxon>Fungi</taxon>
        <taxon>Dikarya</taxon>
        <taxon>Ascomycota</taxon>
        <taxon>Pezizomycotina</taxon>
        <taxon>Sordariomycetes</taxon>
        <taxon>Hypocreomycetidae</taxon>
        <taxon>Glomerellales</taxon>
        <taxon>Glomerellaceae</taxon>
        <taxon>Colletotrichum</taxon>
        <taxon>Colletotrichum gloeosporioides species complex</taxon>
    </lineage>
</organism>
<protein>
    <submittedName>
        <fullName evidence="5">ADP-ribose pyrophosphatase</fullName>
    </submittedName>
</protein>
<evidence type="ECO:0000259" key="4">
    <source>
        <dbReference type="PROSITE" id="PS51462"/>
    </source>
</evidence>
<feature type="non-terminal residue" evidence="5">
    <location>
        <position position="237"/>
    </location>
</feature>
<dbReference type="PRINTS" id="PR00502">
    <property type="entry name" value="NUDIXFAMILY"/>
</dbReference>
<name>A0A8H8WNJ9_COLGL</name>
<dbReference type="Proteomes" id="UP000613401">
    <property type="component" value="Unassembled WGS sequence"/>
</dbReference>
<proteinExistence type="inferred from homology"/>
<dbReference type="GO" id="GO:0019693">
    <property type="term" value="P:ribose phosphate metabolic process"/>
    <property type="evidence" value="ECO:0007669"/>
    <property type="project" value="TreeGrafter"/>
</dbReference>
<dbReference type="Pfam" id="PF00293">
    <property type="entry name" value="NUDIX"/>
    <property type="match status" value="1"/>
</dbReference>
<reference evidence="5" key="1">
    <citation type="journal article" date="2020" name="Phytopathology">
        <title>Genome sequence and comparative analysis of Colletotrichum gloeosporioides isolated from Liriodendron leaves.</title>
        <authorList>
            <person name="Fu F.F."/>
            <person name="Hao Z."/>
            <person name="Wang P."/>
            <person name="Lu Y."/>
            <person name="Xue L.J."/>
            <person name="Wei G."/>
            <person name="Tian Y."/>
            <person name="Baishi H."/>
            <person name="Xu H."/>
            <person name="Shi J."/>
            <person name="Cheng T."/>
            <person name="Wang G."/>
            <person name="Yi Y."/>
            <person name="Chen J."/>
        </authorList>
    </citation>
    <scope>NUCLEOTIDE SEQUENCE</scope>
    <source>
        <strain evidence="5">Lc1</strain>
    </source>
</reference>
<sequence length="237" mass="26367">RSQATPPKLRFRLRTYSRYPPTPRDTIPNPISPSMSGKAKVTATGPLPDAEARWIKLSKINYTDQNGTPRTWESAERRTRPKSGDIDGVGIVAILENPSGPEIILQKQYRPPIDQICIEVPAGLVDEGETAEQAAVRELKEETGYVGVASETTPIMFNDPGFCNTNLRMIHVTIDTSLPENQNPVPQLEESEFIEVFTVPLTDFWSECVRLEKEGYAIDARVGTIAEGIELAKKFKL</sequence>
<dbReference type="InterPro" id="IPR020476">
    <property type="entry name" value="Nudix_hydrolase"/>
</dbReference>
<dbReference type="PANTHER" id="PTHR11839">
    <property type="entry name" value="UDP/ADP-SUGAR PYROPHOSPHATASE"/>
    <property type="match status" value="1"/>
</dbReference>
<dbReference type="Gene3D" id="3.90.79.10">
    <property type="entry name" value="Nucleoside Triphosphate Pyrophosphohydrolase"/>
    <property type="match status" value="1"/>
</dbReference>
<feature type="domain" description="Nudix hydrolase" evidence="4">
    <location>
        <begin position="84"/>
        <end position="222"/>
    </location>
</feature>
<keyword evidence="1 2" id="KW-0378">Hydrolase</keyword>
<dbReference type="PANTHER" id="PTHR11839:SF1">
    <property type="entry name" value="ADP-SUGAR PYROPHOSPHATASE"/>
    <property type="match status" value="1"/>
</dbReference>
<dbReference type="GO" id="GO:0047631">
    <property type="term" value="F:ADP-ribose diphosphatase activity"/>
    <property type="evidence" value="ECO:0007669"/>
    <property type="project" value="TreeGrafter"/>
</dbReference>
<evidence type="ECO:0000256" key="1">
    <source>
        <dbReference type="ARBA" id="ARBA00022801"/>
    </source>
</evidence>
<dbReference type="GO" id="GO:0005829">
    <property type="term" value="C:cytosol"/>
    <property type="evidence" value="ECO:0007669"/>
    <property type="project" value="TreeGrafter"/>
</dbReference>
<dbReference type="RefSeq" id="XP_045256279.1">
    <property type="nucleotide sequence ID" value="XM_045409034.1"/>
</dbReference>
<reference evidence="5" key="2">
    <citation type="submission" date="2020-03" db="EMBL/GenBank/DDBJ databases">
        <authorList>
            <person name="Fu F.-F."/>
            <person name="Chen J."/>
        </authorList>
    </citation>
    <scope>NUCLEOTIDE SEQUENCE</scope>
    <source>
        <strain evidence="5">Lc1</strain>
    </source>
</reference>
<dbReference type="PROSITE" id="PS00893">
    <property type="entry name" value="NUDIX_BOX"/>
    <property type="match status" value="1"/>
</dbReference>
<dbReference type="GO" id="GO:0005634">
    <property type="term" value="C:nucleus"/>
    <property type="evidence" value="ECO:0007669"/>
    <property type="project" value="TreeGrafter"/>
</dbReference>
<accession>A0A8H8WNJ9</accession>
<dbReference type="PROSITE" id="PS51462">
    <property type="entry name" value="NUDIX"/>
    <property type="match status" value="1"/>
</dbReference>
<dbReference type="FunFam" id="3.90.79.10:FF:000016">
    <property type="entry name" value="ADP-sugar pyrophosphatase isoform X1"/>
    <property type="match status" value="1"/>
</dbReference>
<evidence type="ECO:0000256" key="3">
    <source>
        <dbReference type="SAM" id="MobiDB-lite"/>
    </source>
</evidence>
<dbReference type="EMBL" id="WVTB01000117">
    <property type="protein sequence ID" value="KAF3797115.1"/>
    <property type="molecule type" value="Genomic_DNA"/>
</dbReference>
<dbReference type="SUPFAM" id="SSF55811">
    <property type="entry name" value="Nudix"/>
    <property type="match status" value="1"/>
</dbReference>
<dbReference type="AlphaFoldDB" id="A0A8H8WNJ9"/>
<dbReference type="InterPro" id="IPR000086">
    <property type="entry name" value="NUDIX_hydrolase_dom"/>
</dbReference>
<evidence type="ECO:0000256" key="2">
    <source>
        <dbReference type="RuleBase" id="RU003476"/>
    </source>
</evidence>
<dbReference type="InterPro" id="IPR015797">
    <property type="entry name" value="NUDIX_hydrolase-like_dom_sf"/>
</dbReference>
<comment type="similarity">
    <text evidence="2">Belongs to the Nudix hydrolase family.</text>
</comment>
<keyword evidence="6" id="KW-1185">Reference proteome</keyword>
<feature type="region of interest" description="Disordered" evidence="3">
    <location>
        <begin position="16"/>
        <end position="44"/>
    </location>
</feature>
<comment type="caution">
    <text evidence="5">The sequence shown here is derived from an EMBL/GenBank/DDBJ whole genome shotgun (WGS) entry which is preliminary data.</text>
</comment>
<evidence type="ECO:0000313" key="6">
    <source>
        <dbReference type="Proteomes" id="UP000613401"/>
    </source>
</evidence>
<dbReference type="CDD" id="cd18888">
    <property type="entry name" value="NUDIX_ADPRase_Nudt5"/>
    <property type="match status" value="1"/>
</dbReference>
<evidence type="ECO:0000313" key="5">
    <source>
        <dbReference type="EMBL" id="KAF3797115.1"/>
    </source>
</evidence>
<dbReference type="GO" id="GO:0006753">
    <property type="term" value="P:nucleoside phosphate metabolic process"/>
    <property type="evidence" value="ECO:0007669"/>
    <property type="project" value="TreeGrafter"/>
</dbReference>
<gene>
    <name evidence="5" type="ORF">GCG54_00009085</name>
</gene>
<dbReference type="GeneID" id="69016219"/>
<dbReference type="InterPro" id="IPR020084">
    <property type="entry name" value="NUDIX_hydrolase_CS"/>
</dbReference>